<evidence type="ECO:0000256" key="4">
    <source>
        <dbReference type="ARBA" id="ARBA00022989"/>
    </source>
</evidence>
<comment type="caution">
    <text evidence="7">The sequence shown here is derived from an EMBL/GenBank/DDBJ whole genome shotgun (WGS) entry which is preliminary data.</text>
</comment>
<evidence type="ECO:0000256" key="6">
    <source>
        <dbReference type="SAM" id="Phobius"/>
    </source>
</evidence>
<dbReference type="RefSeq" id="WP_121934473.1">
    <property type="nucleotide sequence ID" value="NZ_RDOJ01000007.1"/>
</dbReference>
<feature type="transmembrane region" description="Helical" evidence="6">
    <location>
        <begin position="150"/>
        <end position="171"/>
    </location>
</feature>
<feature type="transmembrane region" description="Helical" evidence="6">
    <location>
        <begin position="422"/>
        <end position="440"/>
    </location>
</feature>
<feature type="transmembrane region" description="Helical" evidence="6">
    <location>
        <begin position="330"/>
        <end position="349"/>
    </location>
</feature>
<name>A0A3L9MBE9_9FLAO</name>
<dbReference type="InterPro" id="IPR002797">
    <property type="entry name" value="Polysacc_synth"/>
</dbReference>
<feature type="transmembrane region" description="Helical" evidence="6">
    <location>
        <begin position="214"/>
        <end position="234"/>
    </location>
</feature>
<dbReference type="EMBL" id="RDOJ01000007">
    <property type="protein sequence ID" value="RLZ10527.1"/>
    <property type="molecule type" value="Genomic_DNA"/>
</dbReference>
<keyword evidence="8" id="KW-1185">Reference proteome</keyword>
<feature type="transmembrane region" description="Helical" evidence="6">
    <location>
        <begin position="254"/>
        <end position="275"/>
    </location>
</feature>
<organism evidence="7 8">
    <name type="scientific">Faecalibacter macacae</name>
    <dbReference type="NCBI Taxonomy" id="1859289"/>
    <lineage>
        <taxon>Bacteria</taxon>
        <taxon>Pseudomonadati</taxon>
        <taxon>Bacteroidota</taxon>
        <taxon>Flavobacteriia</taxon>
        <taxon>Flavobacteriales</taxon>
        <taxon>Weeksellaceae</taxon>
        <taxon>Faecalibacter</taxon>
    </lineage>
</organism>
<feature type="transmembrane region" description="Helical" evidence="6">
    <location>
        <begin position="296"/>
        <end position="318"/>
    </location>
</feature>
<proteinExistence type="predicted"/>
<keyword evidence="3 6" id="KW-0812">Transmembrane</keyword>
<dbReference type="InterPro" id="IPR050833">
    <property type="entry name" value="Poly_Biosynth_Transport"/>
</dbReference>
<feature type="transmembrane region" description="Helical" evidence="6">
    <location>
        <begin position="361"/>
        <end position="382"/>
    </location>
</feature>
<dbReference type="Pfam" id="PF01943">
    <property type="entry name" value="Polysacc_synt"/>
    <property type="match status" value="1"/>
</dbReference>
<evidence type="ECO:0000256" key="3">
    <source>
        <dbReference type="ARBA" id="ARBA00022692"/>
    </source>
</evidence>
<accession>A0A3L9MBE9</accession>
<evidence type="ECO:0000313" key="8">
    <source>
        <dbReference type="Proteomes" id="UP000275348"/>
    </source>
</evidence>
<gene>
    <name evidence="7" type="ORF">EAH69_06980</name>
</gene>
<feature type="transmembrane region" description="Helical" evidence="6">
    <location>
        <begin position="388"/>
        <end position="410"/>
    </location>
</feature>
<keyword evidence="4 6" id="KW-1133">Transmembrane helix</keyword>
<evidence type="ECO:0000256" key="5">
    <source>
        <dbReference type="ARBA" id="ARBA00023136"/>
    </source>
</evidence>
<keyword evidence="2" id="KW-1003">Cell membrane</keyword>
<dbReference type="PANTHER" id="PTHR30250:SF11">
    <property type="entry name" value="O-ANTIGEN TRANSPORTER-RELATED"/>
    <property type="match status" value="1"/>
</dbReference>
<comment type="subcellular location">
    <subcellularLocation>
        <location evidence="1">Cell membrane</location>
        <topology evidence="1">Multi-pass membrane protein</topology>
    </subcellularLocation>
</comment>
<keyword evidence="5 6" id="KW-0472">Membrane</keyword>
<evidence type="ECO:0000256" key="2">
    <source>
        <dbReference type="ARBA" id="ARBA00022475"/>
    </source>
</evidence>
<feature type="transmembrane region" description="Helical" evidence="6">
    <location>
        <begin position="183"/>
        <end position="202"/>
    </location>
</feature>
<feature type="transmembrane region" description="Helical" evidence="6">
    <location>
        <begin position="12"/>
        <end position="33"/>
    </location>
</feature>
<feature type="transmembrane region" description="Helical" evidence="6">
    <location>
        <begin position="77"/>
        <end position="100"/>
    </location>
</feature>
<protein>
    <submittedName>
        <fullName evidence="7">Polysaccharide biosynthesis protein</fullName>
    </submittedName>
</protein>
<feature type="transmembrane region" description="Helical" evidence="6">
    <location>
        <begin position="115"/>
        <end position="138"/>
    </location>
</feature>
<feature type="transmembrane region" description="Helical" evidence="6">
    <location>
        <begin position="446"/>
        <end position="463"/>
    </location>
</feature>
<evidence type="ECO:0000313" key="7">
    <source>
        <dbReference type="EMBL" id="RLZ10527.1"/>
    </source>
</evidence>
<sequence length="473" mass="54615">MYKKLLNETLIYGMGAILPRIIIFVLNPFYNIYLLNTEYSKFSQLYAAISFLNVFLTFGFETAFFRYAPEKNMYQKVLNTSFWFMCSNAIIFLILLYIFIDPIATFSGYEDSKQYLIWFGWIAFFDTICVIPFAVLRFKGRPILYSGIRVLQTVVQAILTLAFFAFVSPQILESINITEKLSIPFLANLIASILGVVMLFKVIKQVRFNFDLSLFKKMFHYGYPIMLAGLAFIINENFDKLIHRFYISEEDAGSYSGCYKLAMIMTMFVTAYRMGVEPFLFKVAKNEDSKKTYADILFIFSVICNLVVLGILANLNWITKIFVPNESYHIAMDIVPIILVANLFYGIYYNLSTWYKITDKTYVGTIVSSIGGLITILMNIFLIKEYGFMISAWATLIAYGTMMIISYIWGQKAYPIPYQTRKIILYMCLAIGIATINYYVLDSNLIIGNLLLISYIAFLFIAERKTIKKLIQK</sequence>
<reference evidence="7 8" key="1">
    <citation type="submission" date="2018-10" db="EMBL/GenBank/DDBJ databases">
        <authorList>
            <person name="Chen X."/>
        </authorList>
    </citation>
    <scope>NUCLEOTIDE SEQUENCE [LARGE SCALE GENOMIC DNA]</scope>
    <source>
        <strain evidence="7 8">YIM 102668</strain>
    </source>
</reference>
<dbReference type="Proteomes" id="UP000275348">
    <property type="component" value="Unassembled WGS sequence"/>
</dbReference>
<dbReference type="PANTHER" id="PTHR30250">
    <property type="entry name" value="PST FAMILY PREDICTED COLANIC ACID TRANSPORTER"/>
    <property type="match status" value="1"/>
</dbReference>
<dbReference type="OrthoDB" id="9814608at2"/>
<feature type="transmembrane region" description="Helical" evidence="6">
    <location>
        <begin position="45"/>
        <end position="65"/>
    </location>
</feature>
<dbReference type="AlphaFoldDB" id="A0A3L9MBE9"/>
<evidence type="ECO:0000256" key="1">
    <source>
        <dbReference type="ARBA" id="ARBA00004651"/>
    </source>
</evidence>
<dbReference type="GO" id="GO:0005886">
    <property type="term" value="C:plasma membrane"/>
    <property type="evidence" value="ECO:0007669"/>
    <property type="project" value="UniProtKB-SubCell"/>
</dbReference>